<comment type="caution">
    <text evidence="4">The sequence shown here is derived from an EMBL/GenBank/DDBJ whole genome shotgun (WGS) entry which is preliminary data.</text>
</comment>
<dbReference type="SUPFAM" id="SSF52922">
    <property type="entry name" value="TK C-terminal domain-like"/>
    <property type="match status" value="1"/>
</dbReference>
<dbReference type="InterPro" id="IPR052368">
    <property type="entry name" value="2-oxoacid_oxidoreductase"/>
</dbReference>
<dbReference type="Pfam" id="PF01855">
    <property type="entry name" value="POR_N"/>
    <property type="match status" value="1"/>
</dbReference>
<dbReference type="PANTHER" id="PTHR43088:SF1">
    <property type="entry name" value="SUBUNIT OF PYRUVATE:FLAVODOXIN OXIDOREDUCTASE"/>
    <property type="match status" value="1"/>
</dbReference>
<name>A0A9D2HG72_9BACT</name>
<dbReference type="InterPro" id="IPR029061">
    <property type="entry name" value="THDP-binding"/>
</dbReference>
<dbReference type="NCBIfam" id="NF005507">
    <property type="entry name" value="PRK07119.1"/>
    <property type="match status" value="1"/>
</dbReference>
<dbReference type="PANTHER" id="PTHR43088">
    <property type="entry name" value="SUBUNIT OF PYRUVATE:FLAVODOXIN OXIDOREDUCTASE-RELATED"/>
    <property type="match status" value="1"/>
</dbReference>
<evidence type="ECO:0000256" key="1">
    <source>
        <dbReference type="ARBA" id="ARBA00023002"/>
    </source>
</evidence>
<dbReference type="GO" id="GO:0016491">
    <property type="term" value="F:oxidoreductase activity"/>
    <property type="evidence" value="ECO:0007669"/>
    <property type="project" value="UniProtKB-KW"/>
</dbReference>
<feature type="domain" description="Pyruvate flavodoxin/ferredoxin oxidoreductase pyrimidine binding" evidence="2">
    <location>
        <begin position="16"/>
        <end position="185"/>
    </location>
</feature>
<dbReference type="Proteomes" id="UP000824225">
    <property type="component" value="Unassembled WGS sequence"/>
</dbReference>
<gene>
    <name evidence="4" type="primary">vorB</name>
    <name evidence="4" type="ORF">H9962_09725</name>
</gene>
<dbReference type="InterPro" id="IPR002880">
    <property type="entry name" value="Pyrv_Fd/Flavodoxin_OxRdtase_N"/>
</dbReference>
<organism evidence="4 5">
    <name type="scientific">Candidatus Mailhella merdigallinarum</name>
    <dbReference type="NCBI Taxonomy" id="2838658"/>
    <lineage>
        <taxon>Bacteria</taxon>
        <taxon>Pseudomonadati</taxon>
        <taxon>Thermodesulfobacteriota</taxon>
        <taxon>Desulfovibrionia</taxon>
        <taxon>Desulfovibrionales</taxon>
        <taxon>Desulfovibrionaceae</taxon>
        <taxon>Mailhella</taxon>
    </lineage>
</organism>
<dbReference type="InterPro" id="IPR033412">
    <property type="entry name" value="PFOR_II"/>
</dbReference>
<dbReference type="InterPro" id="IPR009014">
    <property type="entry name" value="Transketo_C/PFOR_II"/>
</dbReference>
<dbReference type="Pfam" id="PF17147">
    <property type="entry name" value="PFOR_II"/>
    <property type="match status" value="1"/>
</dbReference>
<evidence type="ECO:0000313" key="4">
    <source>
        <dbReference type="EMBL" id="HJA09445.1"/>
    </source>
</evidence>
<dbReference type="Gene3D" id="3.40.50.920">
    <property type="match status" value="1"/>
</dbReference>
<dbReference type="SUPFAM" id="SSF52518">
    <property type="entry name" value="Thiamin diphosphate-binding fold (THDP-binding)"/>
    <property type="match status" value="1"/>
</dbReference>
<keyword evidence="1" id="KW-0560">Oxidoreductase</keyword>
<evidence type="ECO:0000259" key="2">
    <source>
        <dbReference type="Pfam" id="PF01855"/>
    </source>
</evidence>
<dbReference type="AlphaFoldDB" id="A0A9D2HG72"/>
<dbReference type="EMBL" id="DXAN01000032">
    <property type="protein sequence ID" value="HJA09445.1"/>
    <property type="molecule type" value="Genomic_DNA"/>
</dbReference>
<dbReference type="CDD" id="cd07034">
    <property type="entry name" value="TPP_PYR_PFOR_IOR-alpha_like"/>
    <property type="match status" value="1"/>
</dbReference>
<reference evidence="4" key="2">
    <citation type="submission" date="2021-04" db="EMBL/GenBank/DDBJ databases">
        <authorList>
            <person name="Gilroy R."/>
        </authorList>
    </citation>
    <scope>NUCLEOTIDE SEQUENCE</scope>
    <source>
        <strain evidence="4">CHK186-16707</strain>
    </source>
</reference>
<reference evidence="4" key="1">
    <citation type="journal article" date="2021" name="PeerJ">
        <title>Extensive microbial diversity within the chicken gut microbiome revealed by metagenomics and culture.</title>
        <authorList>
            <person name="Gilroy R."/>
            <person name="Ravi A."/>
            <person name="Getino M."/>
            <person name="Pursley I."/>
            <person name="Horton D.L."/>
            <person name="Alikhan N.F."/>
            <person name="Baker D."/>
            <person name="Gharbi K."/>
            <person name="Hall N."/>
            <person name="Watson M."/>
            <person name="Adriaenssens E.M."/>
            <person name="Foster-Nyarko E."/>
            <person name="Jarju S."/>
            <person name="Secka A."/>
            <person name="Antonio M."/>
            <person name="Oren A."/>
            <person name="Chaudhuri R.R."/>
            <person name="La Ragione R."/>
            <person name="Hildebrand F."/>
            <person name="Pallen M.J."/>
        </authorList>
    </citation>
    <scope>NUCLEOTIDE SEQUENCE</scope>
    <source>
        <strain evidence="4">CHK186-16707</strain>
    </source>
</reference>
<dbReference type="Gene3D" id="3.40.50.970">
    <property type="match status" value="1"/>
</dbReference>
<evidence type="ECO:0000259" key="3">
    <source>
        <dbReference type="Pfam" id="PF17147"/>
    </source>
</evidence>
<evidence type="ECO:0000313" key="5">
    <source>
        <dbReference type="Proteomes" id="UP000824225"/>
    </source>
</evidence>
<sequence>MSERRLLKGNEAVVYGALAAGVRCYFGYPITPQNEIPELFASLLPEQGGQFVQAESEVAAVNMLLGAGACGVRALVSSSGPGVSLMQEGLSYMAGSELPGVLVDMARGGPGLGDLCPTQGDYFQATRGGGHGDYRTLVLAPSTCQECHDMMPWAFDLAFRYRNPVIVLGDAMVGQMKEPVVCLPPAVYGEPGASRPGDAAAGWRLEGKGARPARLLKSVWLNNNDLSVRTRRLMDKYAAARAEARAELVGVDDAELVLVAFGSVGRIARALVNRLRKEGKKTGLVRPLTLYPFPGEALRRLAGQGKRFLVLEQNTGQMVEDVRLAVEGRARVDWFGVLPGRFPGEDDIIGPVLGALEG</sequence>
<feature type="domain" description="Pyruvate:ferredoxin oxidoreductase core" evidence="3">
    <location>
        <begin position="254"/>
        <end position="340"/>
    </location>
</feature>
<protein>
    <submittedName>
        <fullName evidence="4">3-methyl-2-oxobutanoate dehydrogenase subunit VorB</fullName>
    </submittedName>
</protein>
<proteinExistence type="predicted"/>
<accession>A0A9D2HG72</accession>